<comment type="caution">
    <text evidence="2">The sequence shown here is derived from an EMBL/GenBank/DDBJ whole genome shotgun (WGS) entry which is preliminary data.</text>
</comment>
<accession>A0A091AU78</accession>
<keyword evidence="3" id="KW-1185">Reference proteome</keyword>
<evidence type="ECO:0000256" key="1">
    <source>
        <dbReference type="SAM" id="SignalP"/>
    </source>
</evidence>
<gene>
    <name evidence="2" type="ORF">N790_11275</name>
</gene>
<evidence type="ECO:0000313" key="2">
    <source>
        <dbReference type="EMBL" id="KFN42772.1"/>
    </source>
</evidence>
<organism evidence="2 3">
    <name type="scientific">Arenimonas malthae CC-JY-1</name>
    <dbReference type="NCBI Taxonomy" id="1384054"/>
    <lineage>
        <taxon>Bacteria</taxon>
        <taxon>Pseudomonadati</taxon>
        <taxon>Pseudomonadota</taxon>
        <taxon>Gammaproteobacteria</taxon>
        <taxon>Lysobacterales</taxon>
        <taxon>Lysobacteraceae</taxon>
        <taxon>Arenimonas</taxon>
    </lineage>
</organism>
<sequence length="153" mass="16647">MSRLAALVLLLAALAAPLPAMAQAQRVDDSASQVLSPLVRMKWEDLAPGGSNDLVGQVTVLVRLDVSPWRGRNARIYHVLAPQPQGRVHASWTTRGALLAGALRDGERTLVFSGPITTDMLEDTFVMLLRADGDQMVRPEQLEFSFEIEAEGT</sequence>
<dbReference type="AlphaFoldDB" id="A0A091AU78"/>
<dbReference type="EMBL" id="AVCH01000197">
    <property type="protein sequence ID" value="KFN42772.1"/>
    <property type="molecule type" value="Genomic_DNA"/>
</dbReference>
<feature type="signal peptide" evidence="1">
    <location>
        <begin position="1"/>
        <end position="22"/>
    </location>
</feature>
<proteinExistence type="predicted"/>
<dbReference type="PATRIC" id="fig|1384054.3.peg.2445"/>
<reference evidence="2 3" key="1">
    <citation type="submission" date="2013-09" db="EMBL/GenBank/DDBJ databases">
        <title>Genome sequencing of Arenimonas malthae.</title>
        <authorList>
            <person name="Chen F."/>
            <person name="Wang G."/>
        </authorList>
    </citation>
    <scope>NUCLEOTIDE SEQUENCE [LARGE SCALE GENOMIC DNA]</scope>
    <source>
        <strain evidence="2 3">CC-JY-1</strain>
    </source>
</reference>
<evidence type="ECO:0000313" key="3">
    <source>
        <dbReference type="Proteomes" id="UP000029392"/>
    </source>
</evidence>
<dbReference type="Proteomes" id="UP000029392">
    <property type="component" value="Unassembled WGS sequence"/>
</dbReference>
<feature type="chain" id="PRO_5001868888" evidence="1">
    <location>
        <begin position="23"/>
        <end position="153"/>
    </location>
</feature>
<protein>
    <submittedName>
        <fullName evidence="2">Uncharacterized protein</fullName>
    </submittedName>
</protein>
<keyword evidence="1" id="KW-0732">Signal</keyword>
<dbReference type="RefSeq" id="WP_043804913.1">
    <property type="nucleotide sequence ID" value="NZ_AVCH01000197.1"/>
</dbReference>
<dbReference type="STRING" id="1384054.N790_11275"/>
<dbReference type="eggNOG" id="ENOG503440M">
    <property type="taxonomic scope" value="Bacteria"/>
</dbReference>
<name>A0A091AU78_9GAMM</name>
<dbReference type="OrthoDB" id="6024807at2"/>